<dbReference type="RefSeq" id="WP_106749423.1">
    <property type="nucleotide sequence ID" value="NZ_CP027668.1"/>
</dbReference>
<accession>A0A2S0ND39</accession>
<dbReference type="NCBIfam" id="NF043034">
    <property type="entry name" value="OxoTetrPhDc"/>
    <property type="match status" value="1"/>
</dbReference>
<comment type="catalytic activity">
    <reaction evidence="11">
        <text>3-dehydro-4-O-phospho-L-erythronate + H(+) = dihydroxyacetone phosphate + CO2</text>
        <dbReference type="Rhea" id="RHEA:52404"/>
        <dbReference type="ChEBI" id="CHEBI:15378"/>
        <dbReference type="ChEBI" id="CHEBI:16526"/>
        <dbReference type="ChEBI" id="CHEBI:57642"/>
        <dbReference type="ChEBI" id="CHEBI:136592"/>
        <dbReference type="EC" id="4.1.1.104"/>
    </reaction>
</comment>
<evidence type="ECO:0000256" key="5">
    <source>
        <dbReference type="ARBA" id="ARBA00023239"/>
    </source>
</evidence>
<dbReference type="Pfam" id="PF00596">
    <property type="entry name" value="Aldolase_II"/>
    <property type="match status" value="1"/>
</dbReference>
<dbReference type="GO" id="GO:0019323">
    <property type="term" value="P:pentose catabolic process"/>
    <property type="evidence" value="ECO:0007669"/>
    <property type="project" value="InterPro"/>
</dbReference>
<dbReference type="PANTHER" id="PTHR22789">
    <property type="entry name" value="FUCULOSE PHOSPHATE ALDOLASE"/>
    <property type="match status" value="1"/>
</dbReference>
<reference evidence="13 14" key="1">
    <citation type="submission" date="2018-03" db="EMBL/GenBank/DDBJ databases">
        <title>Genome sequencing of Phreatobacter sp.</title>
        <authorList>
            <person name="Kim S.-J."/>
            <person name="Heo J."/>
            <person name="Kwon S.-W."/>
        </authorList>
    </citation>
    <scope>NUCLEOTIDE SEQUENCE [LARGE SCALE GENOMIC DNA]</scope>
    <source>
        <strain evidence="13 14">S-12</strain>
    </source>
</reference>
<evidence type="ECO:0000259" key="12">
    <source>
        <dbReference type="SMART" id="SM01007"/>
    </source>
</evidence>
<evidence type="ECO:0000256" key="9">
    <source>
        <dbReference type="ARBA" id="ARBA00044803"/>
    </source>
</evidence>
<evidence type="ECO:0000256" key="3">
    <source>
        <dbReference type="ARBA" id="ARBA00022723"/>
    </source>
</evidence>
<dbReference type="InterPro" id="IPR036409">
    <property type="entry name" value="Aldolase_II/adducin_N_sf"/>
</dbReference>
<dbReference type="EMBL" id="CP027668">
    <property type="protein sequence ID" value="AVO46082.1"/>
    <property type="molecule type" value="Genomic_DNA"/>
</dbReference>
<keyword evidence="3" id="KW-0479">Metal-binding</keyword>
<dbReference type="AlphaFoldDB" id="A0A2S0ND39"/>
<dbReference type="InterPro" id="IPR050013">
    <property type="entry name" value="OtnC"/>
</dbReference>
<dbReference type="InterPro" id="IPR050197">
    <property type="entry name" value="Aldolase_class_II_sugar_metab"/>
</dbReference>
<dbReference type="GO" id="GO:0046872">
    <property type="term" value="F:metal ion binding"/>
    <property type="evidence" value="ECO:0007669"/>
    <property type="project" value="UniProtKB-KW"/>
</dbReference>
<comment type="cofactor">
    <cofactor evidence="1">
        <name>Zn(2+)</name>
        <dbReference type="ChEBI" id="CHEBI:29105"/>
    </cofactor>
</comment>
<comment type="catalytic activity">
    <reaction evidence="10">
        <text>3-dehydro-4-O-phospho-D-erythronate + H(+) = dihydroxyacetone phosphate + CO2</text>
        <dbReference type="Rhea" id="RHEA:52416"/>
        <dbReference type="ChEBI" id="CHEBI:15378"/>
        <dbReference type="ChEBI" id="CHEBI:16526"/>
        <dbReference type="ChEBI" id="CHEBI:57642"/>
        <dbReference type="ChEBI" id="CHEBI:136593"/>
        <dbReference type="EC" id="4.1.1.104"/>
    </reaction>
</comment>
<keyword evidence="4" id="KW-0862">Zinc</keyword>
<proteinExistence type="inferred from homology"/>
<keyword evidence="6" id="KW-0119">Carbohydrate metabolism</keyword>
<keyword evidence="14" id="KW-1185">Reference proteome</keyword>
<dbReference type="KEGG" id="phr:C6569_13935"/>
<dbReference type="InterPro" id="IPR001303">
    <property type="entry name" value="Aldolase_II/adducin_N"/>
</dbReference>
<comment type="similarity">
    <text evidence="2">Belongs to the aldolase class II family. AraD/FucA subfamily.</text>
</comment>
<dbReference type="Proteomes" id="UP000237889">
    <property type="component" value="Chromosome"/>
</dbReference>
<evidence type="ECO:0000256" key="7">
    <source>
        <dbReference type="ARBA" id="ARBA00044745"/>
    </source>
</evidence>
<evidence type="ECO:0000313" key="13">
    <source>
        <dbReference type="EMBL" id="AVO46082.1"/>
    </source>
</evidence>
<dbReference type="PANTHER" id="PTHR22789:SF0">
    <property type="entry name" value="3-OXO-TETRONATE 4-PHOSPHATE DECARBOXYLASE-RELATED"/>
    <property type="match status" value="1"/>
</dbReference>
<organism evidence="13 14">
    <name type="scientific">Phreatobacter cathodiphilus</name>
    <dbReference type="NCBI Taxonomy" id="1868589"/>
    <lineage>
        <taxon>Bacteria</taxon>
        <taxon>Pseudomonadati</taxon>
        <taxon>Pseudomonadota</taxon>
        <taxon>Alphaproteobacteria</taxon>
        <taxon>Hyphomicrobiales</taxon>
        <taxon>Phreatobacteraceae</taxon>
        <taxon>Phreatobacter</taxon>
    </lineage>
</organism>
<evidence type="ECO:0000256" key="8">
    <source>
        <dbReference type="ARBA" id="ARBA00044772"/>
    </source>
</evidence>
<name>A0A2S0ND39_9HYPH</name>
<sequence>MSGEEKKAREGLVRWGKSLFDRGLTPGSSGNLSVRLDDGYLFTPTNSCLGFLDADRLSKLDGEGRLVAGDPPTKELPLHFAFYQARPLARAVVHLHSTHATALSCLADTDPDDAIPPITPYVVMRVGKVPIVPYTRPGSADVAPLIRDKAPDHPAILLGNHGPVVAGASLEAAVFAMEELEETARLVLLTRGMKVRHLASQEIADLEATFKLRG</sequence>
<feature type="domain" description="Class II aldolase/adducin N-terminal" evidence="12">
    <location>
        <begin position="10"/>
        <end position="188"/>
    </location>
</feature>
<dbReference type="NCBIfam" id="NF006000">
    <property type="entry name" value="PRK08130.1"/>
    <property type="match status" value="1"/>
</dbReference>
<dbReference type="EC" id="4.1.1.104" evidence="8"/>
<gene>
    <name evidence="13" type="ORF">C6569_13935</name>
</gene>
<evidence type="ECO:0000256" key="6">
    <source>
        <dbReference type="ARBA" id="ARBA00023277"/>
    </source>
</evidence>
<dbReference type="Gene3D" id="3.40.225.10">
    <property type="entry name" value="Class II aldolase/adducin N-terminal domain"/>
    <property type="match status" value="1"/>
</dbReference>
<dbReference type="OrthoDB" id="5500703at2"/>
<evidence type="ECO:0000256" key="4">
    <source>
        <dbReference type="ARBA" id="ARBA00022833"/>
    </source>
</evidence>
<protein>
    <recommendedName>
        <fullName evidence="9">3-oxo-tetronate 4-phosphate decarboxylase</fullName>
        <ecNumber evidence="8">4.1.1.104</ecNumber>
    </recommendedName>
</protein>
<dbReference type="FunFam" id="3.40.225.10:FF:000008">
    <property type="entry name" value="Sugar aldolase"/>
    <property type="match status" value="1"/>
</dbReference>
<keyword evidence="5" id="KW-0456">Lyase</keyword>
<dbReference type="SUPFAM" id="SSF53639">
    <property type="entry name" value="AraD/HMP-PK domain-like"/>
    <property type="match status" value="1"/>
</dbReference>
<evidence type="ECO:0000256" key="2">
    <source>
        <dbReference type="ARBA" id="ARBA00010037"/>
    </source>
</evidence>
<dbReference type="GO" id="GO:0016832">
    <property type="term" value="F:aldehyde-lyase activity"/>
    <property type="evidence" value="ECO:0007669"/>
    <property type="project" value="InterPro"/>
</dbReference>
<dbReference type="SMART" id="SM01007">
    <property type="entry name" value="Aldolase_II"/>
    <property type="match status" value="1"/>
</dbReference>
<dbReference type="GO" id="GO:0005829">
    <property type="term" value="C:cytosol"/>
    <property type="evidence" value="ECO:0007669"/>
    <property type="project" value="TreeGrafter"/>
</dbReference>
<evidence type="ECO:0000313" key="14">
    <source>
        <dbReference type="Proteomes" id="UP000237889"/>
    </source>
</evidence>
<comment type="function">
    <text evidence="7">Catalyzes the decarboxylation of 3-oxo-tetronate 4-phosphate to dihydroxyacetone phosphate (DHAP) and CO(2).</text>
</comment>
<evidence type="ECO:0000256" key="10">
    <source>
        <dbReference type="ARBA" id="ARBA00047520"/>
    </source>
</evidence>
<evidence type="ECO:0000256" key="11">
    <source>
        <dbReference type="ARBA" id="ARBA00048603"/>
    </source>
</evidence>
<evidence type="ECO:0000256" key="1">
    <source>
        <dbReference type="ARBA" id="ARBA00001947"/>
    </source>
</evidence>